<dbReference type="InterPro" id="IPR013783">
    <property type="entry name" value="Ig-like_fold"/>
</dbReference>
<protein>
    <submittedName>
        <fullName evidence="1">Uncharacterized protein</fullName>
    </submittedName>
</protein>
<reference evidence="1 2" key="1">
    <citation type="journal article" date="2016" name="Nat. Commun.">
        <title>Thousands of microbial genomes shed light on interconnected biogeochemical processes in an aquifer system.</title>
        <authorList>
            <person name="Anantharaman K."/>
            <person name="Brown C.T."/>
            <person name="Hug L.A."/>
            <person name="Sharon I."/>
            <person name="Castelle C.J."/>
            <person name="Probst A.J."/>
            <person name="Thomas B.C."/>
            <person name="Singh A."/>
            <person name="Wilkins M.J."/>
            <person name="Karaoz U."/>
            <person name="Brodie E.L."/>
            <person name="Williams K.H."/>
            <person name="Hubbard S.S."/>
            <person name="Banfield J.F."/>
        </authorList>
    </citation>
    <scope>NUCLEOTIDE SEQUENCE [LARGE SCALE GENOMIC DNA]</scope>
</reference>
<accession>A0A1G2QJR0</accession>
<dbReference type="EMBL" id="MHTL01000017">
    <property type="protein sequence ID" value="OHA60232.1"/>
    <property type="molecule type" value="Genomic_DNA"/>
</dbReference>
<name>A0A1G2QJR0_9BACT</name>
<dbReference type="Proteomes" id="UP000177090">
    <property type="component" value="Unassembled WGS sequence"/>
</dbReference>
<dbReference type="STRING" id="1802440.A2569_01585"/>
<dbReference type="Pfam" id="PF09136">
    <property type="entry name" value="Glucodextran_B"/>
    <property type="match status" value="1"/>
</dbReference>
<evidence type="ECO:0000313" key="1">
    <source>
        <dbReference type="EMBL" id="OHA60232.1"/>
    </source>
</evidence>
<proteinExistence type="predicted"/>
<dbReference type="Gene3D" id="2.60.40.10">
    <property type="entry name" value="Immunoglobulins"/>
    <property type="match status" value="1"/>
</dbReference>
<gene>
    <name evidence="1" type="ORF">A2569_01585</name>
</gene>
<comment type="caution">
    <text evidence="1">The sequence shown here is derived from an EMBL/GenBank/DDBJ whole genome shotgun (WGS) entry which is preliminary data.</text>
</comment>
<sequence>MMRGNLRTRLSWILGALIVLIVVGYAVNRSAAFFAGPRLIVVSPRDGETLKKPLVLLRGSAERIAGLTVNGRQIFTDEAGTFQDSLLLLPGYNVITVAAKDRFNREVTEILHVIFK</sequence>
<organism evidence="1 2">
    <name type="scientific">Candidatus Vogelbacteria bacterium RIFOXYD1_FULL_51_18</name>
    <dbReference type="NCBI Taxonomy" id="1802440"/>
    <lineage>
        <taxon>Bacteria</taxon>
        <taxon>Candidatus Vogeliibacteriota</taxon>
    </lineage>
</organism>
<evidence type="ECO:0000313" key="2">
    <source>
        <dbReference type="Proteomes" id="UP000177090"/>
    </source>
</evidence>
<dbReference type="AlphaFoldDB" id="A0A1G2QJR0"/>